<feature type="domain" description="GOLD" evidence="8">
    <location>
        <begin position="42"/>
        <end position="136"/>
    </location>
</feature>
<dbReference type="EMBL" id="JAROKS010000004">
    <property type="protein sequence ID" value="KAK1804259.1"/>
    <property type="molecule type" value="Genomic_DNA"/>
</dbReference>
<keyword evidence="2 5" id="KW-0863">Zinc-finger</keyword>
<evidence type="ECO:0000259" key="7">
    <source>
        <dbReference type="PROSITE" id="PS50089"/>
    </source>
</evidence>
<sequence length="514" mass="58624">METSKKSLLTATTMKLSWTGFLIASFVISTQAMYFDLVQQKERCIIEEIPEDTLVTGYFLLEHWDKNQQNFQHLGLTITVKDPNYEVLLMKRFGRYGKFTFTSHSSGQHFLCVKSNSTRFSVFAREHLKVHLDVQMGEHVIDPSAVKVKDTVKTMEYTMKHLINQIQYISKQQDFQREREETFRQMSEETNGNVLWLKMPMQLHLPINNDFLYVVSEMYFTKQIMSQWICCNSCFQSPGPDRQLAVTSCGHVICNICFQTGKKGECLICKAKCQLFPLSDKSSSDVKALFSDIGTTANRYFLEISKVLQFQARHQKRLLSYYQERNEKMNEAVIKMQQEMQQMSKKIAEKNAYISKLEVALKQSSRLGSQSNKDFHASSNLKPVSSVTKISYSSPVSLSHHLSTTSLIENMETERGFPPKPEISGSVSRLCVISPPQDGRIGTVQHRAANPATMGIHLVRSATVSRQSPSILREPALPLSSNVPYHRNSSWEMPAFKLLPAYKYPSMSCLGLPP</sequence>
<feature type="domain" description="RING-type" evidence="7">
    <location>
        <begin position="231"/>
        <end position="270"/>
    </location>
</feature>
<evidence type="ECO:0000256" key="5">
    <source>
        <dbReference type="PROSITE-ProRule" id="PRU00175"/>
    </source>
</evidence>
<evidence type="ECO:0000313" key="10">
    <source>
        <dbReference type="Proteomes" id="UP001239994"/>
    </source>
</evidence>
<reference evidence="9" key="1">
    <citation type="submission" date="2023-03" db="EMBL/GenBank/DDBJ databases">
        <title>Electrophorus voltai genome.</title>
        <authorList>
            <person name="Bian C."/>
        </authorList>
    </citation>
    <scope>NUCLEOTIDE SEQUENCE</scope>
    <source>
        <strain evidence="9">CB-2022</strain>
        <tissue evidence="9">Muscle</tissue>
    </source>
</reference>
<dbReference type="InterPro" id="IPR001841">
    <property type="entry name" value="Znf_RING"/>
</dbReference>
<dbReference type="GO" id="GO:0019789">
    <property type="term" value="F:SUMO transferase activity"/>
    <property type="evidence" value="ECO:0007669"/>
    <property type="project" value="InterPro"/>
</dbReference>
<evidence type="ECO:0000256" key="2">
    <source>
        <dbReference type="ARBA" id="ARBA00022771"/>
    </source>
</evidence>
<dbReference type="Proteomes" id="UP001239994">
    <property type="component" value="Unassembled WGS sequence"/>
</dbReference>
<dbReference type="PROSITE" id="PS50866">
    <property type="entry name" value="GOLD"/>
    <property type="match status" value="1"/>
</dbReference>
<gene>
    <name evidence="9" type="ORF">P4O66_020298</name>
</gene>
<proteinExistence type="predicted"/>
<dbReference type="PANTHER" id="PTHR22663:SF21">
    <property type="entry name" value="E3 SUMO-PROTEIN LIGASE RNF212-RELATED"/>
    <property type="match status" value="1"/>
</dbReference>
<accession>A0AAD9E4M2</accession>
<dbReference type="GO" id="GO:0007131">
    <property type="term" value="P:reciprocal meiotic recombination"/>
    <property type="evidence" value="ECO:0007669"/>
    <property type="project" value="InterPro"/>
</dbReference>
<dbReference type="InterPro" id="IPR042123">
    <property type="entry name" value="Zip3/RNF212-like"/>
</dbReference>
<evidence type="ECO:0000313" key="9">
    <source>
        <dbReference type="EMBL" id="KAK1804259.1"/>
    </source>
</evidence>
<dbReference type="AlphaFoldDB" id="A0AAD9E4M2"/>
<organism evidence="9 10">
    <name type="scientific">Electrophorus voltai</name>
    <dbReference type="NCBI Taxonomy" id="2609070"/>
    <lineage>
        <taxon>Eukaryota</taxon>
        <taxon>Metazoa</taxon>
        <taxon>Chordata</taxon>
        <taxon>Craniata</taxon>
        <taxon>Vertebrata</taxon>
        <taxon>Euteleostomi</taxon>
        <taxon>Actinopterygii</taxon>
        <taxon>Neopterygii</taxon>
        <taxon>Teleostei</taxon>
        <taxon>Ostariophysi</taxon>
        <taxon>Gymnotiformes</taxon>
        <taxon>Gymnotoidei</taxon>
        <taxon>Gymnotidae</taxon>
        <taxon>Electrophorus</taxon>
    </lineage>
</organism>
<dbReference type="SMART" id="SM01190">
    <property type="entry name" value="EMP24_GP25L"/>
    <property type="match status" value="1"/>
</dbReference>
<dbReference type="GO" id="GO:0007129">
    <property type="term" value="P:homologous chromosome pairing at meiosis"/>
    <property type="evidence" value="ECO:0007669"/>
    <property type="project" value="TreeGrafter"/>
</dbReference>
<keyword evidence="4" id="KW-0469">Meiosis</keyword>
<evidence type="ECO:0000256" key="6">
    <source>
        <dbReference type="SAM" id="Coils"/>
    </source>
</evidence>
<dbReference type="InterPro" id="IPR009038">
    <property type="entry name" value="GOLD_dom"/>
</dbReference>
<dbReference type="PANTHER" id="PTHR22663">
    <property type="entry name" value="RING FINGER PROTEIN NARYA-RELATED"/>
    <property type="match status" value="1"/>
</dbReference>
<keyword evidence="10" id="KW-1185">Reference proteome</keyword>
<evidence type="ECO:0000256" key="1">
    <source>
        <dbReference type="ARBA" id="ARBA00022723"/>
    </source>
</evidence>
<dbReference type="GO" id="GO:0016925">
    <property type="term" value="P:protein sumoylation"/>
    <property type="evidence" value="ECO:0007669"/>
    <property type="project" value="TreeGrafter"/>
</dbReference>
<evidence type="ECO:0000256" key="3">
    <source>
        <dbReference type="ARBA" id="ARBA00022833"/>
    </source>
</evidence>
<keyword evidence="3" id="KW-0862">Zinc</keyword>
<dbReference type="PROSITE" id="PS50089">
    <property type="entry name" value="ZF_RING_2"/>
    <property type="match status" value="1"/>
</dbReference>
<evidence type="ECO:0008006" key="11">
    <source>
        <dbReference type="Google" id="ProtNLM"/>
    </source>
</evidence>
<protein>
    <recommendedName>
        <fullName evidence="11">RING-type domain-containing protein</fullName>
    </recommendedName>
</protein>
<dbReference type="GO" id="GO:0000795">
    <property type="term" value="C:synaptonemal complex"/>
    <property type="evidence" value="ECO:0007669"/>
    <property type="project" value="InterPro"/>
</dbReference>
<evidence type="ECO:0000259" key="8">
    <source>
        <dbReference type="PROSITE" id="PS50866"/>
    </source>
</evidence>
<dbReference type="GO" id="GO:0008270">
    <property type="term" value="F:zinc ion binding"/>
    <property type="evidence" value="ECO:0007669"/>
    <property type="project" value="UniProtKB-KW"/>
</dbReference>
<dbReference type="Pfam" id="PF14634">
    <property type="entry name" value="zf-RING_5"/>
    <property type="match status" value="1"/>
</dbReference>
<keyword evidence="1" id="KW-0479">Metal-binding</keyword>
<dbReference type="Pfam" id="PF01105">
    <property type="entry name" value="EMP24_GP25L"/>
    <property type="match status" value="1"/>
</dbReference>
<evidence type="ECO:0000256" key="4">
    <source>
        <dbReference type="ARBA" id="ARBA00023254"/>
    </source>
</evidence>
<feature type="coiled-coil region" evidence="6">
    <location>
        <begin position="319"/>
        <end position="346"/>
    </location>
</feature>
<comment type="caution">
    <text evidence="9">The sequence shown here is derived from an EMBL/GenBank/DDBJ whole genome shotgun (WGS) entry which is preliminary data.</text>
</comment>
<dbReference type="CDD" id="cd16746">
    <property type="entry name" value="RING-HC_RNF212"/>
    <property type="match status" value="1"/>
</dbReference>
<name>A0AAD9E4M2_9TELE</name>
<keyword evidence="6" id="KW-0175">Coiled coil</keyword>